<keyword evidence="7 8" id="KW-0472">Membrane</keyword>
<evidence type="ECO:0000256" key="6">
    <source>
        <dbReference type="ARBA" id="ARBA00023098"/>
    </source>
</evidence>
<evidence type="ECO:0000256" key="8">
    <source>
        <dbReference type="SAM" id="Phobius"/>
    </source>
</evidence>
<keyword evidence="5 8" id="KW-1133">Transmembrane helix</keyword>
<dbReference type="GO" id="GO:0019915">
    <property type="term" value="P:lipid storage"/>
    <property type="evidence" value="ECO:0007669"/>
    <property type="project" value="InterPro"/>
</dbReference>
<dbReference type="Proteomes" id="UP001176961">
    <property type="component" value="Unassembled WGS sequence"/>
</dbReference>
<accession>A0AA36DTK4</accession>
<sequence>MLVTILQMCHKTMIYFFRMEIKVLTNKWFVVFIFALSLLSFPSLNEWRNYFQENWPFVYDANTEWIVTCALVGFFMCVVSPQQRDNSIWKGIFRLELATLLYFSLEALSRLSKWTARCDLNIEYSRMQCEKKGGRWSGLDIFGHTFTLIYSILLIAKEVVQFDDDTRIRGRQEQRRCAQCLVGWIVLNIWWGFHLFNSFCCHSLLDKVAGASAAVLCGNLLPYLYTFAQNVFLCIFGAD</sequence>
<evidence type="ECO:0000313" key="9">
    <source>
        <dbReference type="EMBL" id="CAJ0593578.1"/>
    </source>
</evidence>
<keyword evidence="6" id="KW-0443">Lipid metabolism</keyword>
<name>A0AA36DTK4_CYLNA</name>
<dbReference type="PANTHER" id="PTHR23129">
    <property type="entry name" value="ACYL-COENZYME A DIPHOSPHATASE FITM2"/>
    <property type="match status" value="1"/>
</dbReference>
<comment type="subcellular location">
    <subcellularLocation>
        <location evidence="1">Endoplasmic reticulum membrane</location>
        <topology evidence="1">Multi-pass membrane protein</topology>
    </subcellularLocation>
</comment>
<dbReference type="InterPro" id="IPR019388">
    <property type="entry name" value="FIT"/>
</dbReference>
<dbReference type="GO" id="GO:0010945">
    <property type="term" value="F:coenzyme A diphosphatase activity"/>
    <property type="evidence" value="ECO:0007669"/>
    <property type="project" value="InterPro"/>
</dbReference>
<evidence type="ECO:0000256" key="4">
    <source>
        <dbReference type="ARBA" id="ARBA00022824"/>
    </source>
</evidence>
<evidence type="ECO:0000256" key="5">
    <source>
        <dbReference type="ARBA" id="ARBA00022989"/>
    </source>
</evidence>
<gene>
    <name evidence="9" type="ORF">CYNAS_LOCUS5561</name>
</gene>
<dbReference type="PANTHER" id="PTHR23129:SF0">
    <property type="entry name" value="ACYL-COENZYME A DIPHOSPHATASE FITM2"/>
    <property type="match status" value="1"/>
</dbReference>
<dbReference type="GO" id="GO:0005789">
    <property type="term" value="C:endoplasmic reticulum membrane"/>
    <property type="evidence" value="ECO:0007669"/>
    <property type="project" value="UniProtKB-SubCell"/>
</dbReference>
<comment type="caution">
    <text evidence="9">The sequence shown here is derived from an EMBL/GenBank/DDBJ whole genome shotgun (WGS) entry which is preliminary data.</text>
</comment>
<feature type="transmembrane region" description="Helical" evidence="8">
    <location>
        <begin position="211"/>
        <end position="236"/>
    </location>
</feature>
<feature type="transmembrane region" description="Helical" evidence="8">
    <location>
        <begin position="181"/>
        <end position="205"/>
    </location>
</feature>
<evidence type="ECO:0000256" key="1">
    <source>
        <dbReference type="ARBA" id="ARBA00004477"/>
    </source>
</evidence>
<evidence type="ECO:0000256" key="3">
    <source>
        <dbReference type="ARBA" id="ARBA00022801"/>
    </source>
</evidence>
<keyword evidence="2 8" id="KW-0812">Transmembrane</keyword>
<dbReference type="GO" id="GO:0034389">
    <property type="term" value="P:lipid droplet organization"/>
    <property type="evidence" value="ECO:0007669"/>
    <property type="project" value="TreeGrafter"/>
</dbReference>
<keyword evidence="10" id="KW-1185">Reference proteome</keyword>
<proteinExistence type="predicted"/>
<reference evidence="9" key="1">
    <citation type="submission" date="2023-07" db="EMBL/GenBank/DDBJ databases">
        <authorList>
            <consortium name="CYATHOMIX"/>
        </authorList>
    </citation>
    <scope>NUCLEOTIDE SEQUENCE</scope>
    <source>
        <strain evidence="9">N/A</strain>
    </source>
</reference>
<evidence type="ECO:0000256" key="7">
    <source>
        <dbReference type="ARBA" id="ARBA00023136"/>
    </source>
</evidence>
<keyword evidence="3" id="KW-0378">Hydrolase</keyword>
<dbReference type="Pfam" id="PF10261">
    <property type="entry name" value="FIT"/>
    <property type="match status" value="1"/>
</dbReference>
<protein>
    <submittedName>
        <fullName evidence="9">Uncharacterized protein</fullName>
    </submittedName>
</protein>
<dbReference type="EMBL" id="CATQJL010000112">
    <property type="protein sequence ID" value="CAJ0593578.1"/>
    <property type="molecule type" value="Genomic_DNA"/>
</dbReference>
<dbReference type="GO" id="GO:0008654">
    <property type="term" value="P:phospholipid biosynthetic process"/>
    <property type="evidence" value="ECO:0007669"/>
    <property type="project" value="TreeGrafter"/>
</dbReference>
<keyword evidence="4" id="KW-0256">Endoplasmic reticulum</keyword>
<feature type="transmembrane region" description="Helical" evidence="8">
    <location>
        <begin position="65"/>
        <end position="81"/>
    </location>
</feature>
<organism evidence="9 10">
    <name type="scientific">Cylicocyclus nassatus</name>
    <name type="common">Nematode worm</name>
    <dbReference type="NCBI Taxonomy" id="53992"/>
    <lineage>
        <taxon>Eukaryota</taxon>
        <taxon>Metazoa</taxon>
        <taxon>Ecdysozoa</taxon>
        <taxon>Nematoda</taxon>
        <taxon>Chromadorea</taxon>
        <taxon>Rhabditida</taxon>
        <taxon>Rhabditina</taxon>
        <taxon>Rhabditomorpha</taxon>
        <taxon>Strongyloidea</taxon>
        <taxon>Strongylidae</taxon>
        <taxon>Cylicocyclus</taxon>
    </lineage>
</organism>
<dbReference type="AlphaFoldDB" id="A0AA36DTK4"/>
<feature type="transmembrane region" description="Helical" evidence="8">
    <location>
        <begin position="28"/>
        <end position="45"/>
    </location>
</feature>
<evidence type="ECO:0000313" key="10">
    <source>
        <dbReference type="Proteomes" id="UP001176961"/>
    </source>
</evidence>
<evidence type="ECO:0000256" key="2">
    <source>
        <dbReference type="ARBA" id="ARBA00022692"/>
    </source>
</evidence>